<name>A0A9Q0M5X8_BLOTA</name>
<dbReference type="EMBL" id="JAPWDV010000003">
    <property type="protein sequence ID" value="KAJ6218622.1"/>
    <property type="molecule type" value="Genomic_DNA"/>
</dbReference>
<comment type="caution">
    <text evidence="2">The sequence shown here is derived from an EMBL/GenBank/DDBJ whole genome shotgun (WGS) entry which is preliminary data.</text>
</comment>
<evidence type="ECO:0000313" key="2">
    <source>
        <dbReference type="EMBL" id="KAJ6218622.1"/>
    </source>
</evidence>
<protein>
    <submittedName>
        <fullName evidence="2">Uncharacterized protein</fullName>
    </submittedName>
</protein>
<feature type="region of interest" description="Disordered" evidence="1">
    <location>
        <begin position="1"/>
        <end position="25"/>
    </location>
</feature>
<feature type="compositionally biased region" description="Acidic residues" evidence="1">
    <location>
        <begin position="164"/>
        <end position="180"/>
    </location>
</feature>
<sequence length="379" mass="43448">MDSRKSIQQNDKRKHFEQPSLPPLKRINLNEKMLSRISKDKIFSNQPVCSSSSNEDLSPLQQIRKNKKIKSDYEISNGDDLLGPKVIETPPKCRKNKLDFNDCDEDKSTQESYNVEPIVVNETKPSNLSLFSMVTSYTTKVQQTIQTIRKIMSSESSENKNILEDDQVEENTDDEESSLSDIDIDIDIPPQLEKISFDSKMNDHEQLVNKESEKERVTRNGNLPFLVSEESKVISNKEPSILPSNQSDNLSLNDSDFDDLFPDDDDDLQQLICQLEPNVENKEIIKTENKSVTVPIELNDNVKKSPVIDQDLSCEDESSLSSVEPVNFYSWKRNIHVVELPKSIDNSITIRLKRPHSNSKYKLLTLSNIEHMINQKYIS</sequence>
<feature type="compositionally biased region" description="Basic and acidic residues" evidence="1">
    <location>
        <begin position="1"/>
        <end position="17"/>
    </location>
</feature>
<gene>
    <name evidence="2" type="ORF">RDWZM_009779</name>
</gene>
<organism evidence="2 3">
    <name type="scientific">Blomia tropicalis</name>
    <name type="common">Mite</name>
    <dbReference type="NCBI Taxonomy" id="40697"/>
    <lineage>
        <taxon>Eukaryota</taxon>
        <taxon>Metazoa</taxon>
        <taxon>Ecdysozoa</taxon>
        <taxon>Arthropoda</taxon>
        <taxon>Chelicerata</taxon>
        <taxon>Arachnida</taxon>
        <taxon>Acari</taxon>
        <taxon>Acariformes</taxon>
        <taxon>Sarcoptiformes</taxon>
        <taxon>Astigmata</taxon>
        <taxon>Glycyphagoidea</taxon>
        <taxon>Echimyopodidae</taxon>
        <taxon>Blomia</taxon>
    </lineage>
</organism>
<keyword evidence="3" id="KW-1185">Reference proteome</keyword>
<dbReference type="AlphaFoldDB" id="A0A9Q0M5X8"/>
<evidence type="ECO:0000256" key="1">
    <source>
        <dbReference type="SAM" id="MobiDB-lite"/>
    </source>
</evidence>
<proteinExistence type="predicted"/>
<reference evidence="2" key="1">
    <citation type="submission" date="2022-12" db="EMBL/GenBank/DDBJ databases">
        <title>Genome assemblies of Blomia tropicalis.</title>
        <authorList>
            <person name="Cui Y."/>
        </authorList>
    </citation>
    <scope>NUCLEOTIDE SEQUENCE</scope>
    <source>
        <tissue evidence="2">Adult mites</tissue>
    </source>
</reference>
<evidence type="ECO:0000313" key="3">
    <source>
        <dbReference type="Proteomes" id="UP001142055"/>
    </source>
</evidence>
<feature type="region of interest" description="Disordered" evidence="1">
    <location>
        <begin position="155"/>
        <end position="180"/>
    </location>
</feature>
<accession>A0A9Q0M5X8</accession>
<dbReference type="Proteomes" id="UP001142055">
    <property type="component" value="Chromosome 3"/>
</dbReference>